<name>A0A1I0GAE3_9PROT</name>
<evidence type="ECO:0000313" key="2">
    <source>
        <dbReference type="Proteomes" id="UP000183339"/>
    </source>
</evidence>
<accession>A0A1I0GAE3</accession>
<dbReference type="EMBL" id="FOHI01000012">
    <property type="protein sequence ID" value="SET67764.1"/>
    <property type="molecule type" value="Genomic_DNA"/>
</dbReference>
<evidence type="ECO:0000313" key="1">
    <source>
        <dbReference type="EMBL" id="SET67764.1"/>
    </source>
</evidence>
<gene>
    <name evidence="1" type="ORF">SAMN05216412_11255</name>
</gene>
<proteinExistence type="predicted"/>
<sequence length="65" mass="7666">MKNKQRGSNQLYLPLPNPEKLQDEAINIVSERRNSTSVLNFPNKRTSTFRERVIQDLIRNRVIVE</sequence>
<protein>
    <submittedName>
        <fullName evidence="1">Uncharacterized protein</fullName>
    </submittedName>
</protein>
<reference evidence="1 2" key="1">
    <citation type="submission" date="2016-10" db="EMBL/GenBank/DDBJ databases">
        <authorList>
            <person name="de Groot N.N."/>
        </authorList>
    </citation>
    <scope>NUCLEOTIDE SEQUENCE [LARGE SCALE GENOMIC DNA]</scope>
    <source>
        <strain evidence="1 2">Nl7</strain>
    </source>
</reference>
<dbReference type="AlphaFoldDB" id="A0A1I0GAE3"/>
<organism evidence="1 2">
    <name type="scientific">Nitrosospira multiformis</name>
    <dbReference type="NCBI Taxonomy" id="1231"/>
    <lineage>
        <taxon>Bacteria</taxon>
        <taxon>Pseudomonadati</taxon>
        <taxon>Pseudomonadota</taxon>
        <taxon>Betaproteobacteria</taxon>
        <taxon>Nitrosomonadales</taxon>
        <taxon>Nitrosomonadaceae</taxon>
        <taxon>Nitrosospira</taxon>
    </lineage>
</organism>
<dbReference type="Proteomes" id="UP000183339">
    <property type="component" value="Unassembled WGS sequence"/>
</dbReference>